<reference evidence="1 2" key="1">
    <citation type="submission" date="2018-01" db="EMBL/GenBank/DDBJ databases">
        <authorList>
            <person name="Clerissi C."/>
        </authorList>
    </citation>
    <scope>NUCLEOTIDE SEQUENCE [LARGE SCALE GENOMIC DNA]</scope>
    <source>
        <strain evidence="1">Cupriavidus taiwanensis STM 8556</strain>
    </source>
</reference>
<accession>A0A976ATA8</accession>
<evidence type="ECO:0000313" key="2">
    <source>
        <dbReference type="Proteomes" id="UP000256952"/>
    </source>
</evidence>
<name>A0A976ATA8_9BURK</name>
<sequence>MNAILYALENVDTVSYNRWTADCPICNRRVVVQIDGDSHTTVHCDKCAEADIYLALGLETTDRTPRGAKPKRWPRRWWTIPPRYGSGSR</sequence>
<dbReference type="Proteomes" id="UP000256952">
    <property type="component" value="Chromosome CBM2613_a"/>
</dbReference>
<dbReference type="RefSeq" id="WP_147309497.1">
    <property type="nucleotide sequence ID" value="NZ_LT992559.1"/>
</dbReference>
<protein>
    <submittedName>
        <fullName evidence="1">Uncharacterized protein</fullName>
    </submittedName>
</protein>
<evidence type="ECO:0000313" key="1">
    <source>
        <dbReference type="EMBL" id="SOZ52005.1"/>
    </source>
</evidence>
<dbReference type="AlphaFoldDB" id="A0A976ATA8"/>
<proteinExistence type="predicted"/>
<dbReference type="EMBL" id="OFTH01000003">
    <property type="protein sequence ID" value="SOZ52005.1"/>
    <property type="molecule type" value="Genomic_DNA"/>
</dbReference>
<comment type="caution">
    <text evidence="1">The sequence shown here is derived from an EMBL/GenBank/DDBJ whole genome shotgun (WGS) entry which is preliminary data.</text>
</comment>
<gene>
    <name evidence="1" type="ORF">CBM2613_A110160</name>
</gene>
<organism evidence="1 2">
    <name type="scientific">Cupriavidus taiwanensis</name>
    <dbReference type="NCBI Taxonomy" id="164546"/>
    <lineage>
        <taxon>Bacteria</taxon>
        <taxon>Pseudomonadati</taxon>
        <taxon>Pseudomonadota</taxon>
        <taxon>Betaproteobacteria</taxon>
        <taxon>Burkholderiales</taxon>
        <taxon>Burkholderiaceae</taxon>
        <taxon>Cupriavidus</taxon>
    </lineage>
</organism>